<evidence type="ECO:0000256" key="4">
    <source>
        <dbReference type="ARBA" id="ARBA00022729"/>
    </source>
</evidence>
<dbReference type="SUPFAM" id="SSF49464">
    <property type="entry name" value="Carboxypeptidase regulatory domain-like"/>
    <property type="match status" value="1"/>
</dbReference>
<feature type="domain" description="TonB-dependent receptor plug" evidence="7">
    <location>
        <begin position="148"/>
        <end position="218"/>
    </location>
</feature>
<reference evidence="8" key="1">
    <citation type="submission" date="2015-10" db="EMBL/GenBank/DDBJ databases">
        <authorList>
            <person name="Gilbert D.G."/>
        </authorList>
    </citation>
    <scope>NUCLEOTIDE SEQUENCE</scope>
</reference>
<dbReference type="PANTHER" id="PTHR30069:SF29">
    <property type="entry name" value="HEMOGLOBIN AND HEMOGLOBIN-HAPTOGLOBIN-BINDING PROTEIN 1-RELATED"/>
    <property type="match status" value="1"/>
</dbReference>
<dbReference type="InterPro" id="IPR037066">
    <property type="entry name" value="Plug_dom_sf"/>
</dbReference>
<keyword evidence="4" id="KW-0732">Signal</keyword>
<sequence length="811" mass="94021">MKQLRYIPFIFTLFVYAQETGTISGFVRDEATGEPLSYANVFIKDSNIGGITNLDGYYVLTRVPADSGEIVISIIGFAMVTQEFEMEAGQNLRLDFRLQQTVLEGEAVDVFSEVQKMRQLVEPSRISLDLRTLQSAPAFIEPDLFRTVQLLPGVQTLNDYSSALYVRGSTPDQNLIMLDGITVYNPYHLGGIFSTFNTDAIKEADFHAGGFPARYGGRMGAILNVINREGNTEEFEGHANISLISSKVLLEGPLPKFKGLKGSWMIAGRRTYFDQFFNALVAWSGGPSDFEFPYFFYDYQMKVNVDLTQDHRLTYSRFYGDDILDINFPPDRYETYDIISDYYEESKESFSINWPWGNHTNSLTWRWLISPQLVARTFVANSRYRFHFDMDLKSEGNWSMGNETGSYMDRFTFDFYDVVDDKTLETELSWHGLNNHQLMGGLQVKQVDYDLGMEFEYENLDTIFYAKPLEMKDQTVETSIFLQDKWDITPKLAVQLGARVMDYSLHDELYLDPRFGLKYLLQQDLSLKFALGRYHQFLTIANPEDETLRIIDFWLGIPADRPAPWADHIILGIEYLAEDNWLFRAETYYKHFENLISLNQGQQVTEDDDQVTTTPFNEFYDTRAYAYGLELLFKKTAGRSRGWIGYTYAKTMKHIQKHGWYFPLYDRTHTLNIVGDITISVKNNVHFSTAVQASSGQPFTPPIGRYDHWQADHDPYMPAWYWDENFLVGRKNSERLPFYFRLDVGLKQKKSIFGIPYERYLQLVNVTNHVNPLTYQYRPKENRLTGETLGLERAAVPMFPFFFTAGYRIEL</sequence>
<dbReference type="Pfam" id="PF07715">
    <property type="entry name" value="Plug"/>
    <property type="match status" value="1"/>
</dbReference>
<comment type="subcellular location">
    <subcellularLocation>
        <location evidence="1">Cell outer membrane</location>
        <topology evidence="1">Multi-pass membrane protein</topology>
    </subcellularLocation>
</comment>
<dbReference type="Gene3D" id="2.40.170.20">
    <property type="entry name" value="TonB-dependent receptor, beta-barrel domain"/>
    <property type="match status" value="1"/>
</dbReference>
<dbReference type="Gene3D" id="2.170.130.10">
    <property type="entry name" value="TonB-dependent receptor, plug domain"/>
    <property type="match status" value="1"/>
</dbReference>
<keyword evidence="6" id="KW-0998">Cell outer membrane</keyword>
<proteinExistence type="predicted"/>
<dbReference type="InterPro" id="IPR036942">
    <property type="entry name" value="Beta-barrel_TonB_sf"/>
</dbReference>
<organism evidence="8">
    <name type="scientific">hydrothermal vent metagenome</name>
    <dbReference type="NCBI Taxonomy" id="652676"/>
    <lineage>
        <taxon>unclassified sequences</taxon>
        <taxon>metagenomes</taxon>
        <taxon>ecological metagenomes</taxon>
    </lineage>
</organism>
<keyword evidence="5" id="KW-0472">Membrane</keyword>
<dbReference type="InterPro" id="IPR008969">
    <property type="entry name" value="CarboxyPept-like_regulatory"/>
</dbReference>
<evidence type="ECO:0000256" key="3">
    <source>
        <dbReference type="ARBA" id="ARBA00022692"/>
    </source>
</evidence>
<dbReference type="Gene3D" id="2.60.40.1120">
    <property type="entry name" value="Carboxypeptidase-like, regulatory domain"/>
    <property type="match status" value="1"/>
</dbReference>
<dbReference type="PANTHER" id="PTHR30069">
    <property type="entry name" value="TONB-DEPENDENT OUTER MEMBRANE RECEPTOR"/>
    <property type="match status" value="1"/>
</dbReference>
<dbReference type="GO" id="GO:0015344">
    <property type="term" value="F:siderophore uptake transmembrane transporter activity"/>
    <property type="evidence" value="ECO:0007669"/>
    <property type="project" value="TreeGrafter"/>
</dbReference>
<protein>
    <submittedName>
        <fullName evidence="8">Putative outer membrane protein probably involved in nutrient binding</fullName>
    </submittedName>
</protein>
<keyword evidence="3" id="KW-0812">Transmembrane</keyword>
<dbReference type="EMBL" id="FAXC01000262">
    <property type="protein sequence ID" value="CUV09569.1"/>
    <property type="molecule type" value="Genomic_DNA"/>
</dbReference>
<dbReference type="GO" id="GO:0009279">
    <property type="term" value="C:cell outer membrane"/>
    <property type="evidence" value="ECO:0007669"/>
    <property type="project" value="UniProtKB-SubCell"/>
</dbReference>
<evidence type="ECO:0000256" key="1">
    <source>
        <dbReference type="ARBA" id="ARBA00004571"/>
    </source>
</evidence>
<dbReference type="InterPro" id="IPR039426">
    <property type="entry name" value="TonB-dep_rcpt-like"/>
</dbReference>
<evidence type="ECO:0000256" key="2">
    <source>
        <dbReference type="ARBA" id="ARBA00022448"/>
    </source>
</evidence>
<evidence type="ECO:0000313" key="8">
    <source>
        <dbReference type="EMBL" id="CUV09569.1"/>
    </source>
</evidence>
<keyword evidence="2" id="KW-0813">Transport</keyword>
<evidence type="ECO:0000259" key="7">
    <source>
        <dbReference type="Pfam" id="PF07715"/>
    </source>
</evidence>
<name>A0A160VHK8_9ZZZZ</name>
<dbReference type="GO" id="GO:0044718">
    <property type="term" value="P:siderophore transmembrane transport"/>
    <property type="evidence" value="ECO:0007669"/>
    <property type="project" value="TreeGrafter"/>
</dbReference>
<accession>A0A160VHK8</accession>
<dbReference type="Pfam" id="PF13715">
    <property type="entry name" value="CarbopepD_reg_2"/>
    <property type="match status" value="1"/>
</dbReference>
<evidence type="ECO:0000256" key="6">
    <source>
        <dbReference type="ARBA" id="ARBA00023237"/>
    </source>
</evidence>
<evidence type="ECO:0000256" key="5">
    <source>
        <dbReference type="ARBA" id="ARBA00023136"/>
    </source>
</evidence>
<dbReference type="SUPFAM" id="SSF56935">
    <property type="entry name" value="Porins"/>
    <property type="match status" value="1"/>
</dbReference>
<gene>
    <name evidence="8" type="ORF">MGWOODY_Mmi1224</name>
</gene>
<dbReference type="InterPro" id="IPR012910">
    <property type="entry name" value="Plug_dom"/>
</dbReference>
<dbReference type="AlphaFoldDB" id="A0A160VHK8"/>